<keyword evidence="2" id="KW-0813">Transport</keyword>
<dbReference type="STRING" id="1423776.FD04_GL000292"/>
<dbReference type="Pfam" id="PF03553">
    <property type="entry name" value="Na_H_antiporter"/>
    <property type="match status" value="1"/>
</dbReference>
<evidence type="ECO:0000256" key="2">
    <source>
        <dbReference type="ARBA" id="ARBA00022448"/>
    </source>
</evidence>
<dbReference type="OrthoDB" id="9762978at2"/>
<evidence type="ECO:0000256" key="7">
    <source>
        <dbReference type="ARBA" id="ARBA00023136"/>
    </source>
</evidence>
<keyword evidence="6 9" id="KW-1133">Transmembrane helix</keyword>
<comment type="similarity">
    <text evidence="8">Belongs to the NhaC Na(+)/H(+) (TC 2.A.35) antiporter family.</text>
</comment>
<feature type="transmembrane region" description="Helical" evidence="9">
    <location>
        <begin position="254"/>
        <end position="277"/>
    </location>
</feature>
<evidence type="ECO:0000256" key="9">
    <source>
        <dbReference type="SAM" id="Phobius"/>
    </source>
</evidence>
<dbReference type="InterPro" id="IPR018461">
    <property type="entry name" value="Na/H_Antiport_NhaC-like_C"/>
</dbReference>
<organism evidence="11 12">
    <name type="scientific">Secundilactobacillus odoratitofui DSM 19909 = JCM 15043</name>
    <dbReference type="NCBI Taxonomy" id="1423776"/>
    <lineage>
        <taxon>Bacteria</taxon>
        <taxon>Bacillati</taxon>
        <taxon>Bacillota</taxon>
        <taxon>Bacilli</taxon>
        <taxon>Lactobacillales</taxon>
        <taxon>Lactobacillaceae</taxon>
        <taxon>Secundilactobacillus</taxon>
    </lineage>
</organism>
<sequence>MGLGLREYRLGELLRFSWTGAKTSFGVIKTLLLIGATIGIWMASGTISSIVYYAFLLINPHLFVVVTFLVCAAVSFVIGTSFGTVSVIGLPLMLIAKSGHTNLDLVAGAIIAGIYFGDRCSPLSSSASLVATISLTNLFDNIKNMLRTSWLALLVSTLAYGALSLIFPLNHLSHTLLGQLNAQFIVAWPLLLPAAVILILSLFKRPLVESITVSILLAIVLGLHYQQTSWLKLGRAVVLGVQAGHGQLIGGGGLISMVTPLTIVFLSCCISGILNHLTQLKQLEHRLTQTELTPRLRFGLTAAMALMTSAIGCNQSVAIIMTNTLIKNNYQHQNNALAVELENTSVLLAPIVPWNIAVFVPISILGTSFIGYLPYAFFLYLVPIVYAIFYVPHQQKGRCHLATNSNARS</sequence>
<feature type="transmembrane region" description="Helical" evidence="9">
    <location>
        <begin position="207"/>
        <end position="225"/>
    </location>
</feature>
<feature type="transmembrane region" description="Helical" evidence="9">
    <location>
        <begin position="31"/>
        <end position="55"/>
    </location>
</feature>
<evidence type="ECO:0000256" key="1">
    <source>
        <dbReference type="ARBA" id="ARBA00004651"/>
    </source>
</evidence>
<dbReference type="GO" id="GO:0015297">
    <property type="term" value="F:antiporter activity"/>
    <property type="evidence" value="ECO:0007669"/>
    <property type="project" value="UniProtKB-KW"/>
</dbReference>
<keyword evidence="7 9" id="KW-0472">Membrane</keyword>
<feature type="transmembrane region" description="Helical" evidence="9">
    <location>
        <begin position="151"/>
        <end position="170"/>
    </location>
</feature>
<reference evidence="11 12" key="1">
    <citation type="journal article" date="2015" name="Genome Announc.">
        <title>Expanding the biotechnology potential of lactobacilli through comparative genomics of 213 strains and associated genera.</title>
        <authorList>
            <person name="Sun Z."/>
            <person name="Harris H.M."/>
            <person name="McCann A."/>
            <person name="Guo C."/>
            <person name="Argimon S."/>
            <person name="Zhang W."/>
            <person name="Yang X."/>
            <person name="Jeffery I.B."/>
            <person name="Cooney J.C."/>
            <person name="Kagawa T.F."/>
            <person name="Liu W."/>
            <person name="Song Y."/>
            <person name="Salvetti E."/>
            <person name="Wrobel A."/>
            <person name="Rasinkangas P."/>
            <person name="Parkhill J."/>
            <person name="Rea M.C."/>
            <person name="O'Sullivan O."/>
            <person name="Ritari J."/>
            <person name="Douillard F.P."/>
            <person name="Paul Ross R."/>
            <person name="Yang R."/>
            <person name="Briner A.E."/>
            <person name="Felis G.E."/>
            <person name="de Vos W.M."/>
            <person name="Barrangou R."/>
            <person name="Klaenhammer T.R."/>
            <person name="Caufield P.W."/>
            <person name="Cui Y."/>
            <person name="Zhang H."/>
            <person name="O'Toole P.W."/>
        </authorList>
    </citation>
    <scope>NUCLEOTIDE SEQUENCE [LARGE SCALE GENOMIC DNA]</scope>
    <source>
        <strain evidence="11 12">DSM 19909</strain>
    </source>
</reference>
<feature type="domain" description="Na+/H+ antiporter NhaC-like C-terminal" evidence="10">
    <location>
        <begin position="113"/>
        <end position="390"/>
    </location>
</feature>
<keyword evidence="4" id="KW-1003">Cell membrane</keyword>
<evidence type="ECO:0000256" key="5">
    <source>
        <dbReference type="ARBA" id="ARBA00022692"/>
    </source>
</evidence>
<dbReference type="AlphaFoldDB" id="A0A0R1LSW0"/>
<dbReference type="PANTHER" id="PTHR33451">
    <property type="entry name" value="MALATE-2H(+)/NA(+)-LACTATE ANTIPORTER"/>
    <property type="match status" value="1"/>
</dbReference>
<evidence type="ECO:0000313" key="12">
    <source>
        <dbReference type="Proteomes" id="UP000051160"/>
    </source>
</evidence>
<evidence type="ECO:0000259" key="10">
    <source>
        <dbReference type="Pfam" id="PF03553"/>
    </source>
</evidence>
<dbReference type="EMBL" id="AZEE01000027">
    <property type="protein sequence ID" value="KRK98560.1"/>
    <property type="molecule type" value="Genomic_DNA"/>
</dbReference>
<dbReference type="PATRIC" id="fig|1423776.4.peg.293"/>
<feature type="transmembrane region" description="Helical" evidence="9">
    <location>
        <begin position="372"/>
        <end position="391"/>
    </location>
</feature>
<proteinExistence type="inferred from homology"/>
<keyword evidence="5 9" id="KW-0812">Transmembrane</keyword>
<feature type="transmembrane region" description="Helical" evidence="9">
    <location>
        <begin position="182"/>
        <end position="200"/>
    </location>
</feature>
<gene>
    <name evidence="11" type="ORF">FD04_GL000292</name>
</gene>
<evidence type="ECO:0000256" key="4">
    <source>
        <dbReference type="ARBA" id="ARBA00022475"/>
    </source>
</evidence>
<dbReference type="PANTHER" id="PTHR33451:SF3">
    <property type="entry name" value="MALATE-2H(+)_NA(+)-LACTATE ANTIPORTER"/>
    <property type="match status" value="1"/>
</dbReference>
<evidence type="ECO:0000256" key="6">
    <source>
        <dbReference type="ARBA" id="ARBA00022989"/>
    </source>
</evidence>
<dbReference type="InterPro" id="IPR052180">
    <property type="entry name" value="NhaC_Na-H+_Antiporter"/>
</dbReference>
<name>A0A0R1LSW0_9LACO</name>
<evidence type="ECO:0000256" key="8">
    <source>
        <dbReference type="ARBA" id="ARBA00038435"/>
    </source>
</evidence>
<comment type="subcellular location">
    <subcellularLocation>
        <location evidence="1">Cell membrane</location>
        <topology evidence="1">Multi-pass membrane protein</topology>
    </subcellularLocation>
</comment>
<feature type="transmembrane region" description="Helical" evidence="9">
    <location>
        <begin position="298"/>
        <end position="326"/>
    </location>
</feature>
<evidence type="ECO:0000256" key="3">
    <source>
        <dbReference type="ARBA" id="ARBA00022449"/>
    </source>
</evidence>
<keyword evidence="3" id="KW-0050">Antiport</keyword>
<accession>A0A0R1LSW0</accession>
<dbReference type="Proteomes" id="UP000051160">
    <property type="component" value="Unassembled WGS sequence"/>
</dbReference>
<protein>
    <submittedName>
        <fullName evidence="11">Na+ H+ antiporter NhaC</fullName>
    </submittedName>
</protein>
<dbReference type="GO" id="GO:0005886">
    <property type="term" value="C:plasma membrane"/>
    <property type="evidence" value="ECO:0007669"/>
    <property type="project" value="UniProtKB-SubCell"/>
</dbReference>
<keyword evidence="12" id="KW-1185">Reference proteome</keyword>
<feature type="transmembrane region" description="Helical" evidence="9">
    <location>
        <begin position="61"/>
        <end position="94"/>
    </location>
</feature>
<comment type="caution">
    <text evidence="11">The sequence shown here is derived from an EMBL/GenBank/DDBJ whole genome shotgun (WGS) entry which is preliminary data.</text>
</comment>
<evidence type="ECO:0000313" key="11">
    <source>
        <dbReference type="EMBL" id="KRK98560.1"/>
    </source>
</evidence>